<feature type="signal peptide" evidence="6">
    <location>
        <begin position="1"/>
        <end position="21"/>
    </location>
</feature>
<dbReference type="Gene3D" id="3.40.390.10">
    <property type="entry name" value="Collagenase (Catalytic Domain)"/>
    <property type="match status" value="1"/>
</dbReference>
<evidence type="ECO:0000259" key="7">
    <source>
        <dbReference type="PROSITE" id="PS50214"/>
    </source>
</evidence>
<feature type="binding site" evidence="4">
    <location>
        <position position="396"/>
    </location>
    <ligand>
        <name>Zn(2+)</name>
        <dbReference type="ChEBI" id="CHEBI:29105"/>
        <note>catalytic</note>
    </ligand>
</feature>
<dbReference type="Pfam" id="PF13688">
    <property type="entry name" value="Reprolysin_5"/>
    <property type="match status" value="1"/>
</dbReference>
<reference evidence="9" key="1">
    <citation type="submission" date="2020-01" db="EMBL/GenBank/DDBJ databases">
        <title>Identification and distribution of gene clusters putatively required for synthesis of sphingolipid metabolism inhibitors in phylogenetically diverse species of the filamentous fungus Fusarium.</title>
        <authorList>
            <person name="Kim H.-S."/>
            <person name="Busman M."/>
            <person name="Brown D.W."/>
            <person name="Divon H."/>
            <person name="Uhlig S."/>
            <person name="Proctor R.H."/>
        </authorList>
    </citation>
    <scope>NUCLEOTIDE SEQUENCE</scope>
    <source>
        <strain evidence="9">NRRL 53441</strain>
    </source>
</reference>
<dbReference type="InterPro" id="IPR034028">
    <property type="entry name" value="ZnMc_ADAM_fungal"/>
</dbReference>
<evidence type="ECO:0000313" key="9">
    <source>
        <dbReference type="EMBL" id="KAF4444280.1"/>
    </source>
</evidence>
<dbReference type="PROSITE" id="PS50214">
    <property type="entry name" value="DISINTEGRIN_2"/>
    <property type="match status" value="1"/>
</dbReference>
<accession>A0A8H4K420</accession>
<dbReference type="InterPro" id="IPR024079">
    <property type="entry name" value="MetalloPept_cat_dom_sf"/>
</dbReference>
<feature type="region of interest" description="Disordered" evidence="5">
    <location>
        <begin position="566"/>
        <end position="616"/>
    </location>
</feature>
<dbReference type="InterPro" id="IPR001762">
    <property type="entry name" value="Disintegrin_dom"/>
</dbReference>
<comment type="caution">
    <text evidence="4">Lacks conserved residue(s) required for the propagation of feature annotation.</text>
</comment>
<dbReference type="Proteomes" id="UP000605986">
    <property type="component" value="Unassembled WGS sequence"/>
</dbReference>
<dbReference type="GO" id="GO:0006508">
    <property type="term" value="P:proteolysis"/>
    <property type="evidence" value="ECO:0007669"/>
    <property type="project" value="InterPro"/>
</dbReference>
<organism evidence="9 10">
    <name type="scientific">Fusarium austroafricanum</name>
    <dbReference type="NCBI Taxonomy" id="2364996"/>
    <lineage>
        <taxon>Eukaryota</taxon>
        <taxon>Fungi</taxon>
        <taxon>Dikarya</taxon>
        <taxon>Ascomycota</taxon>
        <taxon>Pezizomycotina</taxon>
        <taxon>Sordariomycetes</taxon>
        <taxon>Hypocreomycetidae</taxon>
        <taxon>Hypocreales</taxon>
        <taxon>Nectriaceae</taxon>
        <taxon>Fusarium</taxon>
        <taxon>Fusarium concolor species complex</taxon>
    </lineage>
</organism>
<dbReference type="SUPFAM" id="SSF55486">
    <property type="entry name" value="Metalloproteases ('zincins'), catalytic domain"/>
    <property type="match status" value="1"/>
</dbReference>
<evidence type="ECO:0000256" key="3">
    <source>
        <dbReference type="ARBA" id="ARBA00074021"/>
    </source>
</evidence>
<evidence type="ECO:0000256" key="6">
    <source>
        <dbReference type="SAM" id="SignalP"/>
    </source>
</evidence>
<keyword evidence="4" id="KW-0479">Metal-binding</keyword>
<sequence length="616" mass="67727">MSLLTLFLFLFQVCNLYSVQALSVARDTTDRSSTLEKLDFSQNPHTINSASEFQVEFEVPYERQRITLNLQPSRHVVHRLATIQHITSNEKHDISSSSPLLYKGVAFVNDVEKQTQRRVGWARIMLRHRQGRHIIEGTFTNDGAYHHISLDSDYLRTRQLRDSRLAKRSQQLIVWKESNNEYDSTPMKRSPSDESACQAQRPDAEPEAKDAPHRPLLARQSVNDWFDPREHIGSTEGCPSSRRVALIGVAADCSYTAEFGSMRDARDNIISQINTASQVYEDSLNIALAIQNLTMADPSCPTEAPSSMPWNLGCTANANMNDRLNLFTQWRSRLRDDNAVWSLFTTCRSGSTVGIAWIGSLCNRSRAAWRGGGTASANVVVRTASEWQVFAHEVAHNFGASHDCTSGDCGTSGFSRSDDCCPRSETTCDARNQYLMNPQSSPGLEEFSPCTIGTICTGIGEEHIDTSCLVSEDDVPDVNDSQCGNGIVEPGESCDCGGEGGCPDDSCCNPSTCQLRSGAECDPSTDGCCTDECRVARSGLVCRESTADCDPEEVCDGSSSQCPIDEQNCTDDEDSRGSGTSSGSWFSRNRTAVIATSASEKDKKKEGSSTSKWEYK</sequence>
<dbReference type="OrthoDB" id="5951731at2759"/>
<feature type="domain" description="Disintegrin" evidence="7">
    <location>
        <begin position="480"/>
        <end position="570"/>
    </location>
</feature>
<feature type="binding site" evidence="4">
    <location>
        <position position="392"/>
    </location>
    <ligand>
        <name>Zn(2+)</name>
        <dbReference type="ChEBI" id="CHEBI:29105"/>
        <note>catalytic</note>
    </ligand>
</feature>
<feature type="compositionally biased region" description="Polar residues" evidence="5">
    <location>
        <begin position="577"/>
        <end position="598"/>
    </location>
</feature>
<keyword evidence="6" id="KW-0732">Signal</keyword>
<dbReference type="InterPro" id="IPR036436">
    <property type="entry name" value="Disintegrin_dom_sf"/>
</dbReference>
<dbReference type="EMBL" id="JAADJG010000555">
    <property type="protein sequence ID" value="KAF4444280.1"/>
    <property type="molecule type" value="Genomic_DNA"/>
</dbReference>
<evidence type="ECO:0000259" key="8">
    <source>
        <dbReference type="PROSITE" id="PS50215"/>
    </source>
</evidence>
<feature type="compositionally biased region" description="Basic and acidic residues" evidence="5">
    <location>
        <begin position="599"/>
        <end position="616"/>
    </location>
</feature>
<name>A0A8H4K420_9HYPO</name>
<feature type="active site" evidence="4">
    <location>
        <position position="393"/>
    </location>
</feature>
<dbReference type="AlphaFoldDB" id="A0A8H4K420"/>
<proteinExistence type="predicted"/>
<evidence type="ECO:0000313" key="10">
    <source>
        <dbReference type="Proteomes" id="UP000605986"/>
    </source>
</evidence>
<evidence type="ECO:0000256" key="5">
    <source>
        <dbReference type="SAM" id="MobiDB-lite"/>
    </source>
</evidence>
<keyword evidence="10" id="KW-1185">Reference proteome</keyword>
<evidence type="ECO:0000256" key="4">
    <source>
        <dbReference type="PROSITE-ProRule" id="PRU00276"/>
    </source>
</evidence>
<comment type="caution">
    <text evidence="9">The sequence shown here is derived from an EMBL/GenBank/DDBJ whole genome shotgun (WGS) entry which is preliminary data.</text>
</comment>
<feature type="domain" description="Peptidase M12B" evidence="8">
    <location>
        <begin position="242"/>
        <end position="452"/>
    </location>
</feature>
<dbReference type="GO" id="GO:0004222">
    <property type="term" value="F:metalloendopeptidase activity"/>
    <property type="evidence" value="ECO:0007669"/>
    <property type="project" value="InterPro"/>
</dbReference>
<comment type="function">
    <text evidence="2">Probable zinc protease.</text>
</comment>
<dbReference type="SMART" id="SM00050">
    <property type="entry name" value="DISIN"/>
    <property type="match status" value="1"/>
</dbReference>
<feature type="chain" id="PRO_5034192073" description="Disintegrin and metalloproteinase domain-containing protein B" evidence="6">
    <location>
        <begin position="22"/>
        <end position="616"/>
    </location>
</feature>
<dbReference type="PROSITE" id="PS50215">
    <property type="entry name" value="ADAM_MEPRO"/>
    <property type="match status" value="1"/>
</dbReference>
<feature type="compositionally biased region" description="Basic and acidic residues" evidence="5">
    <location>
        <begin position="202"/>
        <end position="212"/>
    </location>
</feature>
<dbReference type="PANTHER" id="PTHR11905">
    <property type="entry name" value="ADAM A DISINTEGRIN AND METALLOPROTEASE DOMAIN"/>
    <property type="match status" value="1"/>
</dbReference>
<keyword evidence="4" id="KW-0862">Zinc</keyword>
<feature type="region of interest" description="Disordered" evidence="5">
    <location>
        <begin position="177"/>
        <end position="212"/>
    </location>
</feature>
<dbReference type="PANTHER" id="PTHR11905:SF159">
    <property type="entry name" value="ADAM METALLOPROTEASE"/>
    <property type="match status" value="1"/>
</dbReference>
<dbReference type="FunFam" id="4.10.70.10:FF:000003">
    <property type="entry name" value="Disintegrin and metalloproteinase domain-containing protein 17"/>
    <property type="match status" value="1"/>
</dbReference>
<dbReference type="CDD" id="cd04271">
    <property type="entry name" value="ZnMc_ADAM_fungal"/>
    <property type="match status" value="1"/>
</dbReference>
<dbReference type="SUPFAM" id="SSF57552">
    <property type="entry name" value="Blood coagulation inhibitor (disintegrin)"/>
    <property type="match status" value="1"/>
</dbReference>
<dbReference type="Pfam" id="PF00200">
    <property type="entry name" value="Disintegrin"/>
    <property type="match status" value="1"/>
</dbReference>
<evidence type="ECO:0000256" key="2">
    <source>
        <dbReference type="ARBA" id="ARBA00056552"/>
    </source>
</evidence>
<gene>
    <name evidence="9" type="ORF">F53441_11188</name>
</gene>
<dbReference type="GO" id="GO:0046872">
    <property type="term" value="F:metal ion binding"/>
    <property type="evidence" value="ECO:0007669"/>
    <property type="project" value="UniProtKB-KW"/>
</dbReference>
<keyword evidence="1" id="KW-1015">Disulfide bond</keyword>
<feature type="binding site" evidence="4">
    <location>
        <position position="402"/>
    </location>
    <ligand>
        <name>Zn(2+)</name>
        <dbReference type="ChEBI" id="CHEBI:29105"/>
        <note>catalytic</note>
    </ligand>
</feature>
<protein>
    <recommendedName>
        <fullName evidence="3">Disintegrin and metalloproteinase domain-containing protein B</fullName>
    </recommendedName>
</protein>
<dbReference type="InterPro" id="IPR001590">
    <property type="entry name" value="Peptidase_M12B"/>
</dbReference>
<dbReference type="Gene3D" id="4.10.70.10">
    <property type="entry name" value="Disintegrin domain"/>
    <property type="match status" value="1"/>
</dbReference>
<evidence type="ECO:0000256" key="1">
    <source>
        <dbReference type="ARBA" id="ARBA00023157"/>
    </source>
</evidence>